<reference evidence="1 2" key="1">
    <citation type="submission" date="2016-08" db="EMBL/GenBank/DDBJ databases">
        <title>Analysis of Carbohydrate Active Enzymes in Thermogemmatispora T81 Reveals Carbohydrate Degradation Ability.</title>
        <authorList>
            <person name="Tomazini A."/>
            <person name="Lal S."/>
            <person name="Stott M."/>
            <person name="Henrissat B."/>
            <person name="Polikarpov I."/>
            <person name="Sparling R."/>
            <person name="Levin D.B."/>
        </authorList>
    </citation>
    <scope>NUCLEOTIDE SEQUENCE [LARGE SCALE GENOMIC DNA]</scope>
    <source>
        <strain evidence="1 2">T81</strain>
    </source>
</reference>
<dbReference type="AlphaFoldDB" id="A0A328VG14"/>
<keyword evidence="2" id="KW-1185">Reference proteome</keyword>
<gene>
    <name evidence="1" type="ORF">A4R35_01790</name>
</gene>
<name>A0A328VG14_9CHLR</name>
<dbReference type="Proteomes" id="UP000248706">
    <property type="component" value="Unassembled WGS sequence"/>
</dbReference>
<comment type="caution">
    <text evidence="1">The sequence shown here is derived from an EMBL/GenBank/DDBJ whole genome shotgun (WGS) entry which is preliminary data.</text>
</comment>
<dbReference type="RefSeq" id="WP_112425978.1">
    <property type="nucleotide sequence ID" value="NZ_MCIF01000002.1"/>
</dbReference>
<dbReference type="NCBIfam" id="NF033399">
    <property type="entry name" value="thiazolyl_GetA"/>
    <property type="match status" value="1"/>
</dbReference>
<organism evidence="1 2">
    <name type="scientific">Thermogemmatispora tikiterensis</name>
    <dbReference type="NCBI Taxonomy" id="1825093"/>
    <lineage>
        <taxon>Bacteria</taxon>
        <taxon>Bacillati</taxon>
        <taxon>Chloroflexota</taxon>
        <taxon>Ktedonobacteria</taxon>
        <taxon>Thermogemmatisporales</taxon>
        <taxon>Thermogemmatisporaceae</taxon>
        <taxon>Thermogemmatispora</taxon>
    </lineage>
</organism>
<accession>A0A328VG14</accession>
<protein>
    <recommendedName>
        <fullName evidence="3">GE37468 family thiazolyl peptide</fullName>
    </recommendedName>
</protein>
<dbReference type="EMBL" id="MCIF01000002">
    <property type="protein sequence ID" value="RAQ94244.1"/>
    <property type="molecule type" value="Genomic_DNA"/>
</dbReference>
<dbReference type="OrthoDB" id="166234at2"/>
<evidence type="ECO:0000313" key="2">
    <source>
        <dbReference type="Proteomes" id="UP000248706"/>
    </source>
</evidence>
<proteinExistence type="predicted"/>
<sequence>MEDLKQELAHLTLDELQLDELNIQPLTADRDGLEALTLGHGMIEIGASVLPEGCCSCCIPCCCCW</sequence>
<evidence type="ECO:0000313" key="1">
    <source>
        <dbReference type="EMBL" id="RAQ94244.1"/>
    </source>
</evidence>
<evidence type="ECO:0008006" key="3">
    <source>
        <dbReference type="Google" id="ProtNLM"/>
    </source>
</evidence>